<accession>A0A3P7LUX5</accession>
<dbReference type="AlphaFoldDB" id="A0A3P7LUX5"/>
<evidence type="ECO:0000313" key="2">
    <source>
        <dbReference type="EMBL" id="VDN14803.1"/>
    </source>
</evidence>
<evidence type="ECO:0000256" key="1">
    <source>
        <dbReference type="SAM" id="SignalP"/>
    </source>
</evidence>
<keyword evidence="1" id="KW-0732">Signal</keyword>
<name>A0A3P7LUX5_DIBLA</name>
<organism evidence="2 3">
    <name type="scientific">Dibothriocephalus latus</name>
    <name type="common">Fish tapeworm</name>
    <name type="synonym">Diphyllobothrium latum</name>
    <dbReference type="NCBI Taxonomy" id="60516"/>
    <lineage>
        <taxon>Eukaryota</taxon>
        <taxon>Metazoa</taxon>
        <taxon>Spiralia</taxon>
        <taxon>Lophotrochozoa</taxon>
        <taxon>Platyhelminthes</taxon>
        <taxon>Cestoda</taxon>
        <taxon>Eucestoda</taxon>
        <taxon>Diphyllobothriidea</taxon>
        <taxon>Diphyllobothriidae</taxon>
        <taxon>Dibothriocephalus</taxon>
    </lineage>
</organism>
<gene>
    <name evidence="2" type="ORF">DILT_LOCUS10634</name>
</gene>
<dbReference type="OrthoDB" id="6285503at2759"/>
<reference evidence="2 3" key="1">
    <citation type="submission" date="2018-11" db="EMBL/GenBank/DDBJ databases">
        <authorList>
            <consortium name="Pathogen Informatics"/>
        </authorList>
    </citation>
    <scope>NUCLEOTIDE SEQUENCE [LARGE SCALE GENOMIC DNA]</scope>
</reference>
<keyword evidence="3" id="KW-1185">Reference proteome</keyword>
<evidence type="ECO:0000313" key="3">
    <source>
        <dbReference type="Proteomes" id="UP000281553"/>
    </source>
</evidence>
<dbReference type="Proteomes" id="UP000281553">
    <property type="component" value="Unassembled WGS sequence"/>
</dbReference>
<protein>
    <submittedName>
        <fullName evidence="2">Uncharacterized protein</fullName>
    </submittedName>
</protein>
<proteinExistence type="predicted"/>
<dbReference type="EMBL" id="UYRU01060436">
    <property type="protein sequence ID" value="VDN14803.1"/>
    <property type="molecule type" value="Genomic_DNA"/>
</dbReference>
<feature type="chain" id="PRO_5017940236" evidence="1">
    <location>
        <begin position="25"/>
        <end position="134"/>
    </location>
</feature>
<feature type="signal peptide" evidence="1">
    <location>
        <begin position="1"/>
        <end position="24"/>
    </location>
</feature>
<sequence>MKASPHCIHILSWLLFVCIPFVLSSRSRSQCTKQVDSDGDLKLDEAEYCLPASLAEKVASAGGLEVNGMTHGLKKEALESAILRPFENSSLPDESRDLLLSTASTNLLTPNVSGQFLCTFRPRIPPLRTKNKFC</sequence>